<evidence type="ECO:0000313" key="4">
    <source>
        <dbReference type="Proteomes" id="UP000001292"/>
    </source>
</evidence>
<keyword evidence="1" id="KW-0560">Oxidoreductase</keyword>
<evidence type="ECO:0000256" key="1">
    <source>
        <dbReference type="ARBA" id="ARBA00023002"/>
    </source>
</evidence>
<dbReference type="HOGENOM" id="CLU_1929784_0_0_1"/>
<evidence type="ECO:0000313" key="3">
    <source>
        <dbReference type="EMBL" id="EDW44621.1"/>
    </source>
</evidence>
<dbReference type="OMA" id="KWLGNGE"/>
<sequence>MSSLCVKAVTYPWMWLFMKNAYEGAQCAIRLATDPQLKEVTGEYFNDCEIAESSVTGQDKELAKKLYMQTIKTLESVTKLTVDREEYGLDLQLEMESELRLEAPVEAEPETETNQAADEKKWLGNGETEQP</sequence>
<evidence type="ECO:0000256" key="2">
    <source>
        <dbReference type="SAM" id="MobiDB-lite"/>
    </source>
</evidence>
<feature type="region of interest" description="Disordered" evidence="2">
    <location>
        <begin position="100"/>
        <end position="131"/>
    </location>
</feature>
<dbReference type="PhylomeDB" id="B4IB63"/>
<organism evidence="4">
    <name type="scientific">Drosophila sechellia</name>
    <name type="common">Fruit fly</name>
    <dbReference type="NCBI Taxonomy" id="7238"/>
    <lineage>
        <taxon>Eukaryota</taxon>
        <taxon>Metazoa</taxon>
        <taxon>Ecdysozoa</taxon>
        <taxon>Arthropoda</taxon>
        <taxon>Hexapoda</taxon>
        <taxon>Insecta</taxon>
        <taxon>Pterygota</taxon>
        <taxon>Neoptera</taxon>
        <taxon>Endopterygota</taxon>
        <taxon>Diptera</taxon>
        <taxon>Brachycera</taxon>
        <taxon>Muscomorpha</taxon>
        <taxon>Ephydroidea</taxon>
        <taxon>Drosophilidae</taxon>
        <taxon>Drosophila</taxon>
        <taxon>Sophophora</taxon>
    </lineage>
</organism>
<dbReference type="PANTHER" id="PTHR43157">
    <property type="entry name" value="PHOSPHATIDYLINOSITOL-GLYCAN BIOSYNTHESIS CLASS F PROTEIN-RELATED"/>
    <property type="match status" value="1"/>
</dbReference>
<reference evidence="3 4" key="1">
    <citation type="journal article" date="2007" name="Nature">
        <title>Evolution of genes and genomes on the Drosophila phylogeny.</title>
        <authorList>
            <consortium name="Drosophila 12 Genomes Consortium"/>
            <person name="Clark A.G."/>
            <person name="Eisen M.B."/>
            <person name="Smith D.R."/>
            <person name="Bergman C.M."/>
            <person name="Oliver B."/>
            <person name="Markow T.A."/>
            <person name="Kaufman T.C."/>
            <person name="Kellis M."/>
            <person name="Gelbart W."/>
            <person name="Iyer V.N."/>
            <person name="Pollard D.A."/>
            <person name="Sackton T.B."/>
            <person name="Larracuente A.M."/>
            <person name="Singh N.D."/>
            <person name="Abad J.P."/>
            <person name="Abt D.N."/>
            <person name="Adryan B."/>
            <person name="Aguade M."/>
            <person name="Akashi H."/>
            <person name="Anderson W.W."/>
            <person name="Aquadro C.F."/>
            <person name="Ardell D.H."/>
            <person name="Arguello R."/>
            <person name="Artieri C.G."/>
            <person name="Barbash D.A."/>
            <person name="Barker D."/>
            <person name="Barsanti P."/>
            <person name="Batterham P."/>
            <person name="Batzoglou S."/>
            <person name="Begun D."/>
            <person name="Bhutkar A."/>
            <person name="Blanco E."/>
            <person name="Bosak S.A."/>
            <person name="Bradley R.K."/>
            <person name="Brand A.D."/>
            <person name="Brent M.R."/>
            <person name="Brooks A.N."/>
            <person name="Brown R.H."/>
            <person name="Butlin R.K."/>
            <person name="Caggese C."/>
            <person name="Calvi B.R."/>
            <person name="Bernardo de Carvalho A."/>
            <person name="Caspi A."/>
            <person name="Castrezana S."/>
            <person name="Celniker S.E."/>
            <person name="Chang J.L."/>
            <person name="Chapple C."/>
            <person name="Chatterji S."/>
            <person name="Chinwalla A."/>
            <person name="Civetta A."/>
            <person name="Clifton S.W."/>
            <person name="Comeron J.M."/>
            <person name="Costello J.C."/>
            <person name="Coyne J.A."/>
            <person name="Daub J."/>
            <person name="David R.G."/>
            <person name="Delcher A.L."/>
            <person name="Delehaunty K."/>
            <person name="Do C.B."/>
            <person name="Ebling H."/>
            <person name="Edwards K."/>
            <person name="Eickbush T."/>
            <person name="Evans J.D."/>
            <person name="Filipski A."/>
            <person name="Findeiss S."/>
            <person name="Freyhult E."/>
            <person name="Fulton L."/>
            <person name="Fulton R."/>
            <person name="Garcia A.C."/>
            <person name="Gardiner A."/>
            <person name="Garfield D.A."/>
            <person name="Garvin B.E."/>
            <person name="Gibson G."/>
            <person name="Gilbert D."/>
            <person name="Gnerre S."/>
            <person name="Godfrey J."/>
            <person name="Good R."/>
            <person name="Gotea V."/>
            <person name="Gravely B."/>
            <person name="Greenberg A.J."/>
            <person name="Griffiths-Jones S."/>
            <person name="Gross S."/>
            <person name="Guigo R."/>
            <person name="Gustafson E.A."/>
            <person name="Haerty W."/>
            <person name="Hahn M.W."/>
            <person name="Halligan D.L."/>
            <person name="Halpern A.L."/>
            <person name="Halter G.M."/>
            <person name="Han M.V."/>
            <person name="Heger A."/>
            <person name="Hillier L."/>
            <person name="Hinrichs A.S."/>
            <person name="Holmes I."/>
            <person name="Hoskins R.A."/>
            <person name="Hubisz M.J."/>
            <person name="Hultmark D."/>
            <person name="Huntley M.A."/>
            <person name="Jaffe D.B."/>
            <person name="Jagadeeshan S."/>
            <person name="Jeck W.R."/>
            <person name="Johnson J."/>
            <person name="Jones C.D."/>
            <person name="Jordan W.C."/>
            <person name="Karpen G.H."/>
            <person name="Kataoka E."/>
            <person name="Keightley P.D."/>
            <person name="Kheradpour P."/>
            <person name="Kirkness E.F."/>
            <person name="Koerich L.B."/>
            <person name="Kristiansen K."/>
            <person name="Kudrna D."/>
            <person name="Kulathinal R.J."/>
            <person name="Kumar S."/>
            <person name="Kwok R."/>
            <person name="Lander E."/>
            <person name="Langley C.H."/>
            <person name="Lapoint R."/>
            <person name="Lazzaro B.P."/>
            <person name="Lee S.J."/>
            <person name="Levesque L."/>
            <person name="Li R."/>
            <person name="Lin C.F."/>
            <person name="Lin M.F."/>
            <person name="Lindblad-Toh K."/>
            <person name="Llopart A."/>
            <person name="Long M."/>
            <person name="Low L."/>
            <person name="Lozovsky E."/>
            <person name="Lu J."/>
            <person name="Luo M."/>
            <person name="Machado C.A."/>
            <person name="Makalowski W."/>
            <person name="Marzo M."/>
            <person name="Matsuda M."/>
            <person name="Matzkin L."/>
            <person name="McAllister B."/>
            <person name="McBride C.S."/>
            <person name="McKernan B."/>
            <person name="McKernan K."/>
            <person name="Mendez-Lago M."/>
            <person name="Minx P."/>
            <person name="Mollenhauer M.U."/>
            <person name="Montooth K."/>
            <person name="Mount S.M."/>
            <person name="Mu X."/>
            <person name="Myers E."/>
            <person name="Negre B."/>
            <person name="Newfeld S."/>
            <person name="Nielsen R."/>
            <person name="Noor M.A."/>
            <person name="O'Grady P."/>
            <person name="Pachter L."/>
            <person name="Papaceit M."/>
            <person name="Parisi M.J."/>
            <person name="Parisi M."/>
            <person name="Parts L."/>
            <person name="Pedersen J.S."/>
            <person name="Pesole G."/>
            <person name="Phillippy A.M."/>
            <person name="Ponting C.P."/>
            <person name="Pop M."/>
            <person name="Porcelli D."/>
            <person name="Powell J.R."/>
            <person name="Prohaska S."/>
            <person name="Pruitt K."/>
            <person name="Puig M."/>
            <person name="Quesneville H."/>
            <person name="Ram K.R."/>
            <person name="Rand D."/>
            <person name="Rasmussen M.D."/>
            <person name="Reed L.K."/>
            <person name="Reenan R."/>
            <person name="Reily A."/>
            <person name="Remington K.A."/>
            <person name="Rieger T.T."/>
            <person name="Ritchie M.G."/>
            <person name="Robin C."/>
            <person name="Rogers Y.H."/>
            <person name="Rohde C."/>
            <person name="Rozas J."/>
            <person name="Rubenfield M.J."/>
            <person name="Ruiz A."/>
            <person name="Russo S."/>
            <person name="Salzberg S.L."/>
            <person name="Sanchez-Gracia A."/>
            <person name="Saranga D.J."/>
            <person name="Sato H."/>
            <person name="Schaeffer S.W."/>
            <person name="Schatz M.C."/>
            <person name="Schlenke T."/>
            <person name="Schwartz R."/>
            <person name="Segarra C."/>
            <person name="Singh R.S."/>
            <person name="Sirot L."/>
            <person name="Sirota M."/>
            <person name="Sisneros N.B."/>
            <person name="Smith C.D."/>
            <person name="Smith T.F."/>
            <person name="Spieth J."/>
            <person name="Stage D.E."/>
            <person name="Stark A."/>
            <person name="Stephan W."/>
            <person name="Strausberg R.L."/>
            <person name="Strempel S."/>
            <person name="Sturgill D."/>
            <person name="Sutton G."/>
            <person name="Sutton G.G."/>
            <person name="Tao W."/>
            <person name="Teichmann S."/>
            <person name="Tobari Y.N."/>
            <person name="Tomimura Y."/>
            <person name="Tsolas J.M."/>
            <person name="Valente V.L."/>
            <person name="Venter E."/>
            <person name="Venter J.C."/>
            <person name="Vicario S."/>
            <person name="Vieira F.G."/>
            <person name="Vilella A.J."/>
            <person name="Villasante A."/>
            <person name="Walenz B."/>
            <person name="Wang J."/>
            <person name="Wasserman M."/>
            <person name="Watts T."/>
            <person name="Wilson D."/>
            <person name="Wilson R.K."/>
            <person name="Wing R.A."/>
            <person name="Wolfner M.F."/>
            <person name="Wong A."/>
            <person name="Wong G.K."/>
            <person name="Wu C.I."/>
            <person name="Wu G."/>
            <person name="Yamamoto D."/>
            <person name="Yang H.P."/>
            <person name="Yang S.P."/>
            <person name="Yorke J.A."/>
            <person name="Yoshida K."/>
            <person name="Zdobnov E."/>
            <person name="Zhang P."/>
            <person name="Zhang Y."/>
            <person name="Zimin A.V."/>
            <person name="Baldwin J."/>
            <person name="Abdouelleil A."/>
            <person name="Abdulkadir J."/>
            <person name="Abebe A."/>
            <person name="Abera B."/>
            <person name="Abreu J."/>
            <person name="Acer S.C."/>
            <person name="Aftuck L."/>
            <person name="Alexander A."/>
            <person name="An P."/>
            <person name="Anderson E."/>
            <person name="Anderson S."/>
            <person name="Arachi H."/>
            <person name="Azer M."/>
            <person name="Bachantsang P."/>
            <person name="Barry A."/>
            <person name="Bayul T."/>
            <person name="Berlin A."/>
            <person name="Bessette D."/>
            <person name="Bloom T."/>
            <person name="Blye J."/>
            <person name="Boguslavskiy L."/>
            <person name="Bonnet C."/>
            <person name="Boukhgalter B."/>
            <person name="Bourzgui I."/>
            <person name="Brown A."/>
            <person name="Cahill P."/>
            <person name="Channer S."/>
            <person name="Cheshatsang Y."/>
            <person name="Chuda L."/>
            <person name="Citroen M."/>
            <person name="Collymore A."/>
            <person name="Cooke P."/>
            <person name="Costello M."/>
            <person name="D'Aco K."/>
            <person name="Daza R."/>
            <person name="De Haan G."/>
            <person name="DeGray S."/>
            <person name="DeMaso C."/>
            <person name="Dhargay N."/>
            <person name="Dooley K."/>
            <person name="Dooley E."/>
            <person name="Doricent M."/>
            <person name="Dorje P."/>
            <person name="Dorjee K."/>
            <person name="Dupes A."/>
            <person name="Elong R."/>
            <person name="Falk J."/>
            <person name="Farina A."/>
            <person name="Faro S."/>
            <person name="Ferguson D."/>
            <person name="Fisher S."/>
            <person name="Foley C.D."/>
            <person name="Franke A."/>
            <person name="Friedrich D."/>
            <person name="Gadbois L."/>
            <person name="Gearin G."/>
            <person name="Gearin C.R."/>
            <person name="Giannoukos G."/>
            <person name="Goode T."/>
            <person name="Graham J."/>
            <person name="Grandbois E."/>
            <person name="Grewal S."/>
            <person name="Gyaltsen K."/>
            <person name="Hafez N."/>
            <person name="Hagos B."/>
            <person name="Hall J."/>
            <person name="Henson C."/>
            <person name="Hollinger A."/>
            <person name="Honan T."/>
            <person name="Huard M.D."/>
            <person name="Hughes L."/>
            <person name="Hurhula B."/>
            <person name="Husby M.E."/>
            <person name="Kamat A."/>
            <person name="Kanga B."/>
            <person name="Kashin S."/>
            <person name="Khazanovich D."/>
            <person name="Kisner P."/>
            <person name="Lance K."/>
            <person name="Lara M."/>
            <person name="Lee W."/>
            <person name="Lennon N."/>
            <person name="Letendre F."/>
            <person name="LeVine R."/>
            <person name="Lipovsky A."/>
            <person name="Liu X."/>
            <person name="Liu J."/>
            <person name="Liu S."/>
            <person name="Lokyitsang T."/>
            <person name="Lokyitsang Y."/>
            <person name="Lubonja R."/>
            <person name="Lui A."/>
            <person name="MacDonald P."/>
            <person name="Magnisalis V."/>
            <person name="Maru K."/>
            <person name="Matthews C."/>
            <person name="McCusker W."/>
            <person name="McDonough S."/>
            <person name="Mehta T."/>
            <person name="Meldrim J."/>
            <person name="Meneus L."/>
            <person name="Mihai O."/>
            <person name="Mihalev A."/>
            <person name="Mihova T."/>
            <person name="Mittelman R."/>
            <person name="Mlenga V."/>
            <person name="Montmayeur A."/>
            <person name="Mulrain L."/>
            <person name="Navidi A."/>
            <person name="Naylor J."/>
            <person name="Negash T."/>
            <person name="Nguyen T."/>
            <person name="Nguyen N."/>
            <person name="Nicol R."/>
            <person name="Norbu C."/>
            <person name="Norbu N."/>
            <person name="Novod N."/>
            <person name="O'Neill B."/>
            <person name="Osman S."/>
            <person name="Markiewicz E."/>
            <person name="Oyono O.L."/>
            <person name="Patti C."/>
            <person name="Phunkhang P."/>
            <person name="Pierre F."/>
            <person name="Priest M."/>
            <person name="Raghuraman S."/>
            <person name="Rege F."/>
            <person name="Reyes R."/>
            <person name="Rise C."/>
            <person name="Rogov P."/>
            <person name="Ross K."/>
            <person name="Ryan E."/>
            <person name="Settipalli S."/>
            <person name="Shea T."/>
            <person name="Sherpa N."/>
            <person name="Shi L."/>
            <person name="Shih D."/>
            <person name="Sparrow T."/>
            <person name="Spaulding J."/>
            <person name="Stalker J."/>
            <person name="Stange-Thomann N."/>
            <person name="Stavropoulos S."/>
            <person name="Stone C."/>
            <person name="Strader C."/>
            <person name="Tesfaye S."/>
            <person name="Thomson T."/>
            <person name="Thoulutsang Y."/>
            <person name="Thoulutsang D."/>
            <person name="Topham K."/>
            <person name="Topping I."/>
            <person name="Tsamla T."/>
            <person name="Vassiliev H."/>
            <person name="Vo A."/>
            <person name="Wangchuk T."/>
            <person name="Wangdi T."/>
            <person name="Weiand M."/>
            <person name="Wilkinson J."/>
            <person name="Wilson A."/>
            <person name="Yadav S."/>
            <person name="Young G."/>
            <person name="Yu Q."/>
            <person name="Zembek L."/>
            <person name="Zhong D."/>
            <person name="Zimmer A."/>
            <person name="Zwirko Z."/>
            <person name="Jaffe D.B."/>
            <person name="Alvarez P."/>
            <person name="Brockman W."/>
            <person name="Butler J."/>
            <person name="Chin C."/>
            <person name="Gnerre S."/>
            <person name="Grabherr M."/>
            <person name="Kleber M."/>
            <person name="Mauceli E."/>
            <person name="MacCallum I."/>
        </authorList>
    </citation>
    <scope>NUCLEOTIDE SEQUENCE [LARGE SCALE GENOMIC DNA]</scope>
    <source>
        <strain evidence="4">Rob3c / Tucson 14021-0248.25</strain>
    </source>
</reference>
<gene>
    <name evidence="3" type="primary">Dsec\GM15302</name>
    <name evidence="3" type="ORF">Dsec_GM15302</name>
</gene>
<dbReference type="PANTHER" id="PTHR43157:SF31">
    <property type="entry name" value="PHOSPHATIDYLINOSITOL-GLYCAN BIOSYNTHESIS CLASS F PROTEIN"/>
    <property type="match status" value="1"/>
</dbReference>
<dbReference type="Proteomes" id="UP000001292">
    <property type="component" value="Unassembled WGS sequence"/>
</dbReference>
<dbReference type="EMBL" id="CH480827">
    <property type="protein sequence ID" value="EDW44621.1"/>
    <property type="molecule type" value="Genomic_DNA"/>
</dbReference>
<dbReference type="AlphaFoldDB" id="B4IB63"/>
<proteinExistence type="predicted"/>
<keyword evidence="4" id="KW-1185">Reference proteome</keyword>
<accession>B4IB63</accession>
<name>B4IB63_DROSE</name>
<dbReference type="Gene3D" id="3.40.50.720">
    <property type="entry name" value="NAD(P)-binding Rossmann-like Domain"/>
    <property type="match status" value="1"/>
</dbReference>
<protein>
    <submittedName>
        <fullName evidence="3">GM15302</fullName>
    </submittedName>
</protein>
<dbReference type="GO" id="GO:0016491">
    <property type="term" value="F:oxidoreductase activity"/>
    <property type="evidence" value="ECO:0007669"/>
    <property type="project" value="UniProtKB-KW"/>
</dbReference>
<dbReference type="STRING" id="7238.B4IB63"/>